<reference evidence="1 2" key="1">
    <citation type="submission" date="2024-01" db="EMBL/GenBank/DDBJ databases">
        <title>The genome of the rayed Mediterranean limpet Patella caerulea (Linnaeus, 1758).</title>
        <authorList>
            <person name="Anh-Thu Weber A."/>
            <person name="Halstead-Nussloch G."/>
        </authorList>
    </citation>
    <scope>NUCLEOTIDE SEQUENCE [LARGE SCALE GENOMIC DNA]</scope>
    <source>
        <strain evidence="1">AATW-2023a</strain>
        <tissue evidence="1">Whole specimen</tissue>
    </source>
</reference>
<keyword evidence="2" id="KW-1185">Reference proteome</keyword>
<protein>
    <submittedName>
        <fullName evidence="1">Uncharacterized protein</fullName>
    </submittedName>
</protein>
<sequence length="460" mass="51893">MTDGDISSGSISNIIDAIKMRETHKILVKGQDYDTIYSVMSKGFYYNNVGPRVWAQTYDHASVDFTDLSNKTILRVIKQISNRKIVTVFSELNSAAETRIETSTDIEWATGTAAENLPILEIDDDGNVTSGSVSDCRGRLENGSDLRIAFPEFSLKSELIYFENSQINVHLLPTALRTYLTLNVPSVWFDIITDSGGNSNILRWKRISHRRFGSGSRNVYIATSWFMESGWHVAFSHDSTGSQISGSKFYLEASVRNGKPIKVKMNDMISRLHDVRVSSGEVTGVMVDIFNRTLWAVGHAQIIRSRVSTAGTVNSCTFTWESDMDLGWSSRQESIIWYVGSRPWTKIVSLNPFDGIIWGDFNDLYLAAMSWKSLRVVIKHLDSSYQSVDINNVHLMNSTLIILDTTVQGAVQTDELMCQQWAGFLYTDGMYETVKWTTGRTILEERTVIQYTSIDIFSEI</sequence>
<evidence type="ECO:0000313" key="2">
    <source>
        <dbReference type="Proteomes" id="UP001347796"/>
    </source>
</evidence>
<comment type="caution">
    <text evidence="1">The sequence shown here is derived from an EMBL/GenBank/DDBJ whole genome shotgun (WGS) entry which is preliminary data.</text>
</comment>
<name>A0AAN8GA21_PATCE</name>
<dbReference type="Proteomes" id="UP001347796">
    <property type="component" value="Unassembled WGS sequence"/>
</dbReference>
<accession>A0AAN8GA21</accession>
<evidence type="ECO:0000313" key="1">
    <source>
        <dbReference type="EMBL" id="KAK6166761.1"/>
    </source>
</evidence>
<dbReference type="AlphaFoldDB" id="A0AAN8GA21"/>
<organism evidence="1 2">
    <name type="scientific">Patella caerulea</name>
    <name type="common">Rayed Mediterranean limpet</name>
    <dbReference type="NCBI Taxonomy" id="87958"/>
    <lineage>
        <taxon>Eukaryota</taxon>
        <taxon>Metazoa</taxon>
        <taxon>Spiralia</taxon>
        <taxon>Lophotrochozoa</taxon>
        <taxon>Mollusca</taxon>
        <taxon>Gastropoda</taxon>
        <taxon>Patellogastropoda</taxon>
        <taxon>Patelloidea</taxon>
        <taxon>Patellidae</taxon>
        <taxon>Patella</taxon>
    </lineage>
</organism>
<dbReference type="EMBL" id="JAZGQO010000021">
    <property type="protein sequence ID" value="KAK6166761.1"/>
    <property type="molecule type" value="Genomic_DNA"/>
</dbReference>
<proteinExistence type="predicted"/>
<gene>
    <name evidence="1" type="ORF">SNE40_023385</name>
</gene>